<dbReference type="SUPFAM" id="SSF54427">
    <property type="entry name" value="NTF2-like"/>
    <property type="match status" value="1"/>
</dbReference>
<organism evidence="2 3">
    <name type="scientific">Chryseobacterium aquaticum</name>
    <dbReference type="NCBI Taxonomy" id="452084"/>
    <lineage>
        <taxon>Bacteria</taxon>
        <taxon>Pseudomonadati</taxon>
        <taxon>Bacteroidota</taxon>
        <taxon>Flavobacteriia</taxon>
        <taxon>Flavobacteriales</taxon>
        <taxon>Weeksellaceae</taxon>
        <taxon>Chryseobacterium group</taxon>
        <taxon>Chryseobacterium</taxon>
    </lineage>
</organism>
<dbReference type="InterPro" id="IPR027843">
    <property type="entry name" value="DUF4440"/>
</dbReference>
<protein>
    <recommendedName>
        <fullName evidence="1">DUF4440 domain-containing protein</fullName>
    </recommendedName>
</protein>
<name>A0A0Q3PAN3_9FLAO</name>
<dbReference type="RefSeq" id="WP_056012865.1">
    <property type="nucleotide sequence ID" value="NZ_LLYZ01000003.1"/>
</dbReference>
<dbReference type="OrthoDB" id="955693at2"/>
<comment type="caution">
    <text evidence="2">The sequence shown here is derived from an EMBL/GenBank/DDBJ whole genome shotgun (WGS) entry which is preliminary data.</text>
</comment>
<evidence type="ECO:0000313" key="2">
    <source>
        <dbReference type="EMBL" id="KQK26686.1"/>
    </source>
</evidence>
<dbReference type="Gene3D" id="3.10.450.50">
    <property type="match status" value="1"/>
</dbReference>
<accession>A0A0Q3PAN3</accession>
<keyword evidence="3" id="KW-1185">Reference proteome</keyword>
<dbReference type="InterPro" id="IPR032710">
    <property type="entry name" value="NTF2-like_dom_sf"/>
</dbReference>
<gene>
    <name evidence="2" type="ORF">AR438_05435</name>
</gene>
<sequence length="118" mass="13420">MQKPTMQVWTDAWKKADPEVFKNVYAENGLIFPPNKPVVVGKENILDFMKGGLGKVDVFFEADSLELSENLAFEYGVFKDVEAESGKVMGEGKYSVTWILENSVWKILCHSWEMPVKL</sequence>
<proteinExistence type="predicted"/>
<dbReference type="Proteomes" id="UP000051682">
    <property type="component" value="Unassembled WGS sequence"/>
</dbReference>
<dbReference type="Pfam" id="PF14534">
    <property type="entry name" value="DUF4440"/>
    <property type="match status" value="1"/>
</dbReference>
<dbReference type="STRING" id="452084.AR438_05435"/>
<reference evidence="2 3" key="1">
    <citation type="submission" date="2015-10" db="EMBL/GenBank/DDBJ databases">
        <title>Chryseobacterium aquaticum genome.</title>
        <authorList>
            <person name="Newman J.D."/>
            <person name="Ferguson M.B."/>
            <person name="Miller J.R."/>
        </authorList>
    </citation>
    <scope>NUCLEOTIDE SEQUENCE [LARGE SCALE GENOMIC DNA]</scope>
    <source>
        <strain evidence="2 3">KCTC 12483</strain>
    </source>
</reference>
<evidence type="ECO:0000313" key="3">
    <source>
        <dbReference type="Proteomes" id="UP000051682"/>
    </source>
</evidence>
<evidence type="ECO:0000259" key="1">
    <source>
        <dbReference type="Pfam" id="PF14534"/>
    </source>
</evidence>
<dbReference type="EMBL" id="LLYZ01000003">
    <property type="protein sequence ID" value="KQK26686.1"/>
    <property type="molecule type" value="Genomic_DNA"/>
</dbReference>
<dbReference type="AlphaFoldDB" id="A0A0Q3PAN3"/>
<feature type="domain" description="DUF4440" evidence="1">
    <location>
        <begin position="9"/>
        <end position="107"/>
    </location>
</feature>